<dbReference type="InterPro" id="IPR013217">
    <property type="entry name" value="Methyltransf_12"/>
</dbReference>
<feature type="domain" description="Methyltransferase regulatory" evidence="2">
    <location>
        <begin position="220"/>
        <end position="302"/>
    </location>
</feature>
<dbReference type="Gene3D" id="3.40.50.150">
    <property type="entry name" value="Vaccinia Virus protein VP39"/>
    <property type="match status" value="1"/>
</dbReference>
<evidence type="ECO:0000259" key="2">
    <source>
        <dbReference type="Pfam" id="PF10119"/>
    </source>
</evidence>
<protein>
    <submittedName>
        <fullName evidence="3">Methyltransferase regulatory domain-containing protein</fullName>
    </submittedName>
</protein>
<gene>
    <name evidence="3" type="ORF">H8K55_19570</name>
</gene>
<sequence length="524" mass="58828">MDWTAGYASGVEYTSGFYREQSPAYLNFVSILNRCEPIPLDQPFTYFELGFGQGLTINLLAASNPQGQFYAADFTPAHVANARQLANSAKLTNLTLLENSFAELAQGDVQGLPQFDFITLHGIYSWVSPESRQHMVDFIARYLKPGGIVYVSYNAMPGWAAALPLQRLLMEHANLFPNDGLDKIMAGRAFLEKLTSTNASYIQANPGLNFRLESITNNDAKYLVHEYLNNDWSALYHADVARDMSQAKLDYIGSADLLSFYENLYLSEEKIQVLNTIPNAIVRETIKDYYLNNGFRKDVYTRGARMMSTLRQNDWIDRLGLALMIPRDRVSLKIKLGSGAVDAKPELYNPVLDLLAERPCSLSELKAMLFEKFQTNSDILQIAAILMTGGIASIYFIPAPDNKLDDNHTNATQQASQAINRTIAWNARYGDEHRAFASPLLGNGVAMTIVERMAYSVIAKQKSPDLGVKIITEEITKLMKETGVTFIKEGKRIESSEENIAFLEVQVIDILKNRLPLWRQLQLL</sequence>
<dbReference type="SUPFAM" id="SSF53335">
    <property type="entry name" value="S-adenosyl-L-methionine-dependent methyltransferases"/>
    <property type="match status" value="1"/>
</dbReference>
<dbReference type="GO" id="GO:0032259">
    <property type="term" value="P:methylation"/>
    <property type="evidence" value="ECO:0007669"/>
    <property type="project" value="UniProtKB-KW"/>
</dbReference>
<dbReference type="Proteomes" id="UP000624279">
    <property type="component" value="Unassembled WGS sequence"/>
</dbReference>
<dbReference type="CDD" id="cd02440">
    <property type="entry name" value="AdoMet_MTases"/>
    <property type="match status" value="1"/>
</dbReference>
<dbReference type="InterPro" id="IPR029063">
    <property type="entry name" value="SAM-dependent_MTases_sf"/>
</dbReference>
<keyword evidence="3" id="KW-0489">Methyltransferase</keyword>
<comment type="caution">
    <text evidence="3">The sequence shown here is derived from an EMBL/GenBank/DDBJ whole genome shotgun (WGS) entry which is preliminary data.</text>
</comment>
<organism evidence="3 4">
    <name type="scientific">Undibacterium flavidum</name>
    <dbReference type="NCBI Taxonomy" id="2762297"/>
    <lineage>
        <taxon>Bacteria</taxon>
        <taxon>Pseudomonadati</taxon>
        <taxon>Pseudomonadota</taxon>
        <taxon>Betaproteobacteria</taxon>
        <taxon>Burkholderiales</taxon>
        <taxon>Oxalobacteraceae</taxon>
        <taxon>Undibacterium</taxon>
    </lineage>
</organism>
<name>A0ABR6YH06_9BURK</name>
<dbReference type="Pfam" id="PF10119">
    <property type="entry name" value="MethyTransf_Reg"/>
    <property type="match status" value="1"/>
</dbReference>
<keyword evidence="4" id="KW-1185">Reference proteome</keyword>
<dbReference type="InterPro" id="IPR018773">
    <property type="entry name" value="MeTrfase_reg_dom_prd"/>
</dbReference>
<reference evidence="3 4" key="1">
    <citation type="submission" date="2020-08" db="EMBL/GenBank/DDBJ databases">
        <title>Novel species isolated from subtropical streams in China.</title>
        <authorList>
            <person name="Lu H."/>
        </authorList>
    </citation>
    <scope>NUCLEOTIDE SEQUENCE [LARGE SCALE GENOMIC DNA]</scope>
    <source>
        <strain evidence="3 4">LX15W</strain>
    </source>
</reference>
<dbReference type="Pfam" id="PF08242">
    <property type="entry name" value="Methyltransf_12"/>
    <property type="match status" value="1"/>
</dbReference>
<evidence type="ECO:0000313" key="4">
    <source>
        <dbReference type="Proteomes" id="UP000624279"/>
    </source>
</evidence>
<dbReference type="GO" id="GO:0008168">
    <property type="term" value="F:methyltransferase activity"/>
    <property type="evidence" value="ECO:0007669"/>
    <property type="project" value="UniProtKB-KW"/>
</dbReference>
<accession>A0ABR6YH06</accession>
<dbReference type="EMBL" id="JACOGA010000024">
    <property type="protein sequence ID" value="MBC3875797.1"/>
    <property type="molecule type" value="Genomic_DNA"/>
</dbReference>
<evidence type="ECO:0000313" key="3">
    <source>
        <dbReference type="EMBL" id="MBC3875797.1"/>
    </source>
</evidence>
<proteinExistence type="predicted"/>
<feature type="domain" description="Methyltransferase type 12" evidence="1">
    <location>
        <begin position="48"/>
        <end position="148"/>
    </location>
</feature>
<evidence type="ECO:0000259" key="1">
    <source>
        <dbReference type="Pfam" id="PF08242"/>
    </source>
</evidence>
<dbReference type="RefSeq" id="WP_186943759.1">
    <property type="nucleotide sequence ID" value="NZ_JACOGA010000024.1"/>
</dbReference>
<keyword evidence="3" id="KW-0808">Transferase</keyword>